<keyword evidence="1" id="KW-0812">Transmembrane</keyword>
<sequence length="110" mass="12501">MDQKRIKMTLIVLAAAALGLTVYAYYEFVLNIDTEYVFSIVFLVPALTAGILAPPRLPKYWNAVFLIFICIIYVVFLFNIPHPGIIAGIGGCYIVYLVHYFHVKDGKIKW</sequence>
<feature type="transmembrane region" description="Helical" evidence="1">
    <location>
        <begin position="60"/>
        <end position="78"/>
    </location>
</feature>
<accession>A0ABU3VPI5</accession>
<organism evidence="2 3">
    <name type="scientific">Methanimicrococcus hacksteinii</name>
    <dbReference type="NCBI Taxonomy" id="3028293"/>
    <lineage>
        <taxon>Archaea</taxon>
        <taxon>Methanobacteriati</taxon>
        <taxon>Methanobacteriota</taxon>
        <taxon>Stenosarchaea group</taxon>
        <taxon>Methanomicrobia</taxon>
        <taxon>Methanosarcinales</taxon>
        <taxon>Methanosarcinaceae</taxon>
        <taxon>Methanimicrococcus</taxon>
    </lineage>
</organism>
<protein>
    <submittedName>
        <fullName evidence="2">Uncharacterized protein</fullName>
    </submittedName>
</protein>
<feature type="transmembrane region" description="Helical" evidence="1">
    <location>
        <begin position="34"/>
        <end position="53"/>
    </location>
</feature>
<proteinExistence type="predicted"/>
<dbReference type="RefSeq" id="WP_318785743.1">
    <property type="nucleotide sequence ID" value="NZ_JAWDKC010000015.1"/>
</dbReference>
<evidence type="ECO:0000256" key="1">
    <source>
        <dbReference type="SAM" id="Phobius"/>
    </source>
</evidence>
<keyword evidence="1" id="KW-1133">Transmembrane helix</keyword>
<evidence type="ECO:0000313" key="3">
    <source>
        <dbReference type="Proteomes" id="UP001272052"/>
    </source>
</evidence>
<evidence type="ECO:0000313" key="2">
    <source>
        <dbReference type="EMBL" id="MDV0445322.1"/>
    </source>
</evidence>
<comment type="caution">
    <text evidence="2">The sequence shown here is derived from an EMBL/GenBank/DDBJ whole genome shotgun (WGS) entry which is preliminary data.</text>
</comment>
<dbReference type="EMBL" id="JAWDKC010000015">
    <property type="protein sequence ID" value="MDV0445322.1"/>
    <property type="molecule type" value="Genomic_DNA"/>
</dbReference>
<reference evidence="2 3" key="1">
    <citation type="submission" date="2023-06" db="EMBL/GenBank/DDBJ databases">
        <title>Genome sequence of Methanimicrococcus sp. At1.</title>
        <authorList>
            <person name="Protasov E."/>
            <person name="Platt K."/>
            <person name="Poehlein A."/>
            <person name="Daniel R."/>
            <person name="Brune A."/>
        </authorList>
    </citation>
    <scope>NUCLEOTIDE SEQUENCE [LARGE SCALE GENOMIC DNA]</scope>
    <source>
        <strain evidence="2 3">At1</strain>
    </source>
</reference>
<gene>
    <name evidence="2" type="ORF">MmiAt1_08960</name>
</gene>
<dbReference type="Proteomes" id="UP001272052">
    <property type="component" value="Unassembled WGS sequence"/>
</dbReference>
<keyword evidence="3" id="KW-1185">Reference proteome</keyword>
<keyword evidence="1" id="KW-0472">Membrane</keyword>
<feature type="transmembrane region" description="Helical" evidence="1">
    <location>
        <begin position="84"/>
        <end position="103"/>
    </location>
</feature>
<name>A0ABU3VPI5_9EURY</name>